<dbReference type="EMBL" id="CAJNIZ010044453">
    <property type="protein sequence ID" value="CAE7689677.1"/>
    <property type="molecule type" value="Genomic_DNA"/>
</dbReference>
<feature type="domain" description="Aminoacyl-transfer RNA synthetases class-II family profile" evidence="10">
    <location>
        <begin position="89"/>
        <end position="329"/>
    </location>
</feature>
<dbReference type="NCBIfam" id="TIGR00408">
    <property type="entry name" value="proS_fam_I"/>
    <property type="match status" value="1"/>
</dbReference>
<evidence type="ECO:0000256" key="1">
    <source>
        <dbReference type="ARBA" id="ARBA00012831"/>
    </source>
</evidence>
<dbReference type="Pfam" id="PF09180">
    <property type="entry name" value="ProRS-C_1"/>
    <property type="match status" value="1"/>
</dbReference>
<feature type="region of interest" description="Disordered" evidence="9">
    <location>
        <begin position="32"/>
        <end position="52"/>
    </location>
</feature>
<dbReference type="SMR" id="A0A812WLU8"/>
<dbReference type="SUPFAM" id="SSF64586">
    <property type="entry name" value="C-terminal domain of ProRS"/>
    <property type="match status" value="1"/>
</dbReference>
<dbReference type="InterPro" id="IPR004499">
    <property type="entry name" value="Pro-tRNA-ligase_IIa_arc-type"/>
</dbReference>
<proteinExistence type="inferred from homology"/>
<dbReference type="GO" id="GO:0005524">
    <property type="term" value="F:ATP binding"/>
    <property type="evidence" value="ECO:0007669"/>
    <property type="project" value="UniProtKB-KW"/>
</dbReference>
<keyword evidence="2" id="KW-0436">Ligase</keyword>
<evidence type="ECO:0000256" key="8">
    <source>
        <dbReference type="ARBA" id="ARBA00047671"/>
    </source>
</evidence>
<dbReference type="HAMAP" id="MF_01571">
    <property type="entry name" value="Pro_tRNA_synth_type3"/>
    <property type="match status" value="1"/>
</dbReference>
<dbReference type="SUPFAM" id="SSF52954">
    <property type="entry name" value="Class II aaRS ABD-related"/>
    <property type="match status" value="1"/>
</dbReference>
<dbReference type="CDD" id="cd00778">
    <property type="entry name" value="ProRS_core_arch_euk"/>
    <property type="match status" value="1"/>
</dbReference>
<dbReference type="Gene3D" id="3.30.110.30">
    <property type="entry name" value="C-terminal domain of ProRS"/>
    <property type="match status" value="1"/>
</dbReference>
<dbReference type="Gene3D" id="3.30.930.10">
    <property type="entry name" value="Bira Bifunctional Protein, Domain 2"/>
    <property type="match status" value="1"/>
</dbReference>
<dbReference type="InterPro" id="IPR033721">
    <property type="entry name" value="ProRS_core_arch_euk"/>
</dbReference>
<dbReference type="FunFam" id="3.30.110.30:FF:000001">
    <property type="entry name" value="Bifunctional glutamate/proline--tRNA ligase"/>
    <property type="match status" value="1"/>
</dbReference>
<dbReference type="Gene3D" id="3.40.50.800">
    <property type="entry name" value="Anticodon-binding domain"/>
    <property type="match status" value="1"/>
</dbReference>
<dbReference type="SUPFAM" id="SSF55681">
    <property type="entry name" value="Class II aaRS and biotin synthetases"/>
    <property type="match status" value="1"/>
</dbReference>
<dbReference type="Pfam" id="PF00587">
    <property type="entry name" value="tRNA-synt_2b"/>
    <property type="match status" value="1"/>
</dbReference>
<keyword evidence="3" id="KW-0547">Nucleotide-binding</keyword>
<dbReference type="InterPro" id="IPR006195">
    <property type="entry name" value="aa-tRNA-synth_II"/>
</dbReference>
<keyword evidence="12" id="KW-1185">Reference proteome</keyword>
<keyword evidence="5" id="KW-0648">Protein biosynthesis</keyword>
<evidence type="ECO:0000313" key="12">
    <source>
        <dbReference type="Proteomes" id="UP000649617"/>
    </source>
</evidence>
<dbReference type="CDD" id="cd00862">
    <property type="entry name" value="ProRS_anticodon_zinc"/>
    <property type="match status" value="1"/>
</dbReference>
<dbReference type="InterPro" id="IPR004154">
    <property type="entry name" value="Anticodon-bd"/>
</dbReference>
<dbReference type="Proteomes" id="UP000649617">
    <property type="component" value="Unassembled WGS sequence"/>
</dbReference>
<dbReference type="EC" id="6.1.1.15" evidence="1"/>
<dbReference type="PANTHER" id="PTHR43382:SF2">
    <property type="entry name" value="BIFUNCTIONAL GLUTAMATE_PROLINE--TRNA LIGASE"/>
    <property type="match status" value="1"/>
</dbReference>
<dbReference type="InterPro" id="IPR045864">
    <property type="entry name" value="aa-tRNA-synth_II/BPL/LPL"/>
</dbReference>
<evidence type="ECO:0000259" key="10">
    <source>
        <dbReference type="PROSITE" id="PS50862"/>
    </source>
</evidence>
<dbReference type="InterPro" id="IPR002314">
    <property type="entry name" value="aa-tRNA-synt_IIb"/>
</dbReference>
<name>A0A812WLU8_SYMPI</name>
<dbReference type="PROSITE" id="PS50862">
    <property type="entry name" value="AA_TRNA_LIGASE_II"/>
    <property type="match status" value="1"/>
</dbReference>
<dbReference type="PANTHER" id="PTHR43382">
    <property type="entry name" value="PROLYL-TRNA SYNTHETASE"/>
    <property type="match status" value="1"/>
</dbReference>
<dbReference type="GO" id="GO:0006433">
    <property type="term" value="P:prolyl-tRNA aminoacylation"/>
    <property type="evidence" value="ECO:0007669"/>
    <property type="project" value="InterPro"/>
</dbReference>
<reference evidence="11" key="1">
    <citation type="submission" date="2021-02" db="EMBL/GenBank/DDBJ databases">
        <authorList>
            <person name="Dougan E. K."/>
            <person name="Rhodes N."/>
            <person name="Thang M."/>
            <person name="Chan C."/>
        </authorList>
    </citation>
    <scope>NUCLEOTIDE SEQUENCE</scope>
</reference>
<keyword evidence="4" id="KW-0067">ATP-binding</keyword>
<dbReference type="InterPro" id="IPR016061">
    <property type="entry name" value="Pro-tRNA_ligase_II_C"/>
</dbReference>
<comment type="caution">
    <text evidence="11">The sequence shown here is derived from an EMBL/GenBank/DDBJ whole genome shotgun (WGS) entry which is preliminary data.</text>
</comment>
<dbReference type="InterPro" id="IPR017449">
    <property type="entry name" value="Pro-tRNA_synth_II"/>
</dbReference>
<evidence type="ECO:0000256" key="4">
    <source>
        <dbReference type="ARBA" id="ARBA00022840"/>
    </source>
</evidence>
<evidence type="ECO:0000256" key="2">
    <source>
        <dbReference type="ARBA" id="ARBA00022598"/>
    </source>
</evidence>
<dbReference type="Pfam" id="PF03129">
    <property type="entry name" value="HGTP_anticodon"/>
    <property type="match status" value="1"/>
</dbReference>
<dbReference type="GO" id="GO:0004827">
    <property type="term" value="F:proline-tRNA ligase activity"/>
    <property type="evidence" value="ECO:0007669"/>
    <property type="project" value="UniProtKB-EC"/>
</dbReference>
<dbReference type="AlphaFoldDB" id="A0A812WLU8"/>
<sequence>MLRSCEVQLANVGAHCRNARFRRLRSVEQQRFFSASGKGQKRPRQEDTKGVTATKSADFATWYTQVITRSEMVEYYDVSGCYILRPWSFSIWQQVSRWLDDKIQALGVQNAYFPCFVSQEALRTEEEHLEDFAPEVAWVTKSGTSDLTKPIAIRPTSETIMYPAFAKWIRSYRDLPLQLNQWTNVVRWEFKQPTPFLRTREFLWQEGHTAHATEEEASDVVRTALELYAQAYTDLLALPVIKGVKSSEERFAGSVYTETLEGFIPATGRGIQAATSHYLGQNFARMFGIRFEDVSGHKHFVHQTCWGFTTRCIGIMIMVHGDDKGLVLPPFVAPTQVILIPIPARKDGAGVEARCAELATALKDRGIRCEVDARQTYSPGWKFNWWEMKGVPIRLEVGPKDMAQGTCRLVRRFDGSKQDVDQSQLATLIPAELDYIHAAMLEKATTQRDEGIATVTRWDEVMPTLQQKKLILAPWCESAASEAEIKSRTKEVAPEAAAAGENASILTGAMKSLCIPLTQGPMPPGTKCFVTGEPAKRWALFGRSY</sequence>
<dbReference type="FunFam" id="3.40.50.800:FF:000005">
    <property type="entry name" value="bifunctional glutamate/proline--tRNA ligase"/>
    <property type="match status" value="1"/>
</dbReference>
<evidence type="ECO:0000256" key="6">
    <source>
        <dbReference type="ARBA" id="ARBA00023146"/>
    </source>
</evidence>
<evidence type="ECO:0000256" key="7">
    <source>
        <dbReference type="ARBA" id="ARBA00029731"/>
    </source>
</evidence>
<dbReference type="PRINTS" id="PR01046">
    <property type="entry name" value="TRNASYNTHPRO"/>
</dbReference>
<dbReference type="FunFam" id="3.30.930.10:FF:000007">
    <property type="entry name" value="Bifunctional glutamate/proline--tRNA ligase"/>
    <property type="match status" value="1"/>
</dbReference>
<dbReference type="OrthoDB" id="1350766at2759"/>
<evidence type="ECO:0000313" key="11">
    <source>
        <dbReference type="EMBL" id="CAE7689677.1"/>
    </source>
</evidence>
<dbReference type="InterPro" id="IPR036621">
    <property type="entry name" value="Anticodon-bd_dom_sf"/>
</dbReference>
<gene>
    <name evidence="11" type="primary">proRS</name>
    <name evidence="11" type="ORF">SPIL2461_LOCUS19310</name>
</gene>
<dbReference type="GO" id="GO:0017101">
    <property type="term" value="C:aminoacyl-tRNA synthetase multienzyme complex"/>
    <property type="evidence" value="ECO:0007669"/>
    <property type="project" value="TreeGrafter"/>
</dbReference>
<dbReference type="InterPro" id="IPR002316">
    <property type="entry name" value="Pro-tRNA-ligase_IIa"/>
</dbReference>
<organism evidence="11 12">
    <name type="scientific">Symbiodinium pilosum</name>
    <name type="common">Dinoflagellate</name>
    <dbReference type="NCBI Taxonomy" id="2952"/>
    <lineage>
        <taxon>Eukaryota</taxon>
        <taxon>Sar</taxon>
        <taxon>Alveolata</taxon>
        <taxon>Dinophyceae</taxon>
        <taxon>Suessiales</taxon>
        <taxon>Symbiodiniaceae</taxon>
        <taxon>Symbiodinium</taxon>
    </lineage>
</organism>
<accession>A0A812WLU8</accession>
<keyword evidence="6" id="KW-0030">Aminoacyl-tRNA synthetase</keyword>
<evidence type="ECO:0000256" key="9">
    <source>
        <dbReference type="SAM" id="MobiDB-lite"/>
    </source>
</evidence>
<evidence type="ECO:0000256" key="5">
    <source>
        <dbReference type="ARBA" id="ARBA00022917"/>
    </source>
</evidence>
<protein>
    <recommendedName>
        <fullName evidence="1">proline--tRNA ligase</fullName>
        <ecNumber evidence="1">6.1.1.15</ecNumber>
    </recommendedName>
    <alternativeName>
        <fullName evidence="7">Prolyl-tRNA synthetase</fullName>
    </alternativeName>
</protein>
<evidence type="ECO:0000256" key="3">
    <source>
        <dbReference type="ARBA" id="ARBA00022741"/>
    </source>
</evidence>
<comment type="catalytic activity">
    <reaction evidence="8">
        <text>tRNA(Pro) + L-proline + ATP = L-prolyl-tRNA(Pro) + AMP + diphosphate</text>
        <dbReference type="Rhea" id="RHEA:14305"/>
        <dbReference type="Rhea" id="RHEA-COMP:9700"/>
        <dbReference type="Rhea" id="RHEA-COMP:9702"/>
        <dbReference type="ChEBI" id="CHEBI:30616"/>
        <dbReference type="ChEBI" id="CHEBI:33019"/>
        <dbReference type="ChEBI" id="CHEBI:60039"/>
        <dbReference type="ChEBI" id="CHEBI:78442"/>
        <dbReference type="ChEBI" id="CHEBI:78532"/>
        <dbReference type="ChEBI" id="CHEBI:456215"/>
        <dbReference type="EC" id="6.1.1.15"/>
    </reaction>
</comment>
<dbReference type="GO" id="GO:0005737">
    <property type="term" value="C:cytoplasm"/>
    <property type="evidence" value="ECO:0007669"/>
    <property type="project" value="InterPro"/>
</dbReference>
<dbReference type="SMART" id="SM00946">
    <property type="entry name" value="ProRS-C_1"/>
    <property type="match status" value="1"/>
</dbReference>